<proteinExistence type="inferred from homology"/>
<dbReference type="PANTHER" id="PTHR12341:SF62">
    <property type="entry name" value="5'-3' EXORIBONUCLEASE 3-LIKE"/>
    <property type="match status" value="1"/>
</dbReference>
<dbReference type="PANTHER" id="PTHR12341">
    <property type="entry name" value="5'-&gt;3' EXORIBONUCLEASE"/>
    <property type="match status" value="1"/>
</dbReference>
<dbReference type="Pfam" id="PF03159">
    <property type="entry name" value="XRN_N"/>
    <property type="match status" value="1"/>
</dbReference>
<feature type="domain" description="Xrn1 N-terminal" evidence="7">
    <location>
        <begin position="11"/>
        <end position="114"/>
    </location>
</feature>
<sequence>MSEGKEVLPKQDSEVSDSNIITPGTAFMYRLSKELQNYIRLRISNDPGWKTIKVMLSDANVPGEGEHKIMSFIRLQRTLLDSNPNTRHCLYGLDADLIMLALGTHEIHFSILRELDVLVTEQQSNLELALECTLEKAVKSSVTSRGWFKQFLHVWILREYLELDLTITNPPDNFEPDLERTIDDFIFICFFAGNDFLPHIPTLEIHEGAIDLLMHVYKGKFKDLGGYMVDMQQRDDEEDLGAKSVINKWTTDGALTNGKAPNFVDSITHLDENRTSIGRLKADTLEIVENTKELKKELKNYMRKTADVYENGGLGTDKVRLASVGWKQRCKNTLKDYAGSFYTIYQEFHRGHGLSQVKVKFQRSVPFKPFDQLMGVLPPMSAHALPQAYQLLMTSDSSNIIDFYPTDFEVDIEGKRFMWQGICKLPFIDEERLMAETKKLEKEIKGDEELRNVNGVDQLFVGTSSKFASNILLLSKDQTAINENDTVRIDASLSGEVNGFIHLKLVDALEGDKQDSGVLCLFYEPPPFFVHTPRLLAGVIAPEKTITEADIVETQLWHEYHGSRPNNSYRAAQNQERYQKTGSTEEKSSPGIITKGGASGWSAAGRGKATNTPIAHTGDQRVALLCSTPGKKVKGPGLSSARQNSSEKWRPAVFGQGETRSFKSLRISESNQGYRTYGRGSAQPSQNRCWQPRTGSASHWNNHQWRPNLQIAAAPPGPDHYRWLRSSTKNTSHTWDRDESLRNGSSSGQDQGRAQYSLPNSSYSRR</sequence>
<name>A0AA89AV52_9ASTE</name>
<dbReference type="InterPro" id="IPR027073">
    <property type="entry name" value="5_3_exoribonuclease"/>
</dbReference>
<keyword evidence="4" id="KW-0378">Hydrolase</keyword>
<dbReference type="GO" id="GO:0005634">
    <property type="term" value="C:nucleus"/>
    <property type="evidence" value="ECO:0007669"/>
    <property type="project" value="TreeGrafter"/>
</dbReference>
<evidence type="ECO:0000256" key="6">
    <source>
        <dbReference type="SAM" id="MobiDB-lite"/>
    </source>
</evidence>
<dbReference type="InterPro" id="IPR041412">
    <property type="entry name" value="Xrn1_helical"/>
</dbReference>
<evidence type="ECO:0000256" key="5">
    <source>
        <dbReference type="ARBA" id="ARBA00022839"/>
    </source>
</evidence>
<keyword evidence="3" id="KW-0540">Nuclease</keyword>
<dbReference type="Proteomes" id="UP001188597">
    <property type="component" value="Unassembled WGS sequence"/>
</dbReference>
<dbReference type="FunFam" id="1.25.40.1050:FF:000002">
    <property type="entry name" value="5'-3' exoribonuclease"/>
    <property type="match status" value="1"/>
</dbReference>
<dbReference type="Pfam" id="PF17846">
    <property type="entry name" value="XRN_M"/>
    <property type="match status" value="2"/>
</dbReference>
<keyword evidence="5" id="KW-0269">Exonuclease</keyword>
<accession>A0AA89AV52</accession>
<organism evidence="9 10">
    <name type="scientific">Escallonia herrerae</name>
    <dbReference type="NCBI Taxonomy" id="1293975"/>
    <lineage>
        <taxon>Eukaryota</taxon>
        <taxon>Viridiplantae</taxon>
        <taxon>Streptophyta</taxon>
        <taxon>Embryophyta</taxon>
        <taxon>Tracheophyta</taxon>
        <taxon>Spermatophyta</taxon>
        <taxon>Magnoliopsida</taxon>
        <taxon>eudicotyledons</taxon>
        <taxon>Gunneridae</taxon>
        <taxon>Pentapetalae</taxon>
        <taxon>asterids</taxon>
        <taxon>campanulids</taxon>
        <taxon>Escalloniales</taxon>
        <taxon>Escalloniaceae</taxon>
        <taxon>Escallonia</taxon>
    </lineage>
</organism>
<feature type="region of interest" description="Disordered" evidence="6">
    <location>
        <begin position="628"/>
        <end position="657"/>
    </location>
</feature>
<dbReference type="EMBL" id="JAVXUP010000959">
    <property type="protein sequence ID" value="KAK3018089.1"/>
    <property type="molecule type" value="Genomic_DNA"/>
</dbReference>
<feature type="domain" description="Xrn1 helical" evidence="8">
    <location>
        <begin position="353"/>
        <end position="551"/>
    </location>
</feature>
<dbReference type="Gene3D" id="3.40.50.12390">
    <property type="match status" value="1"/>
</dbReference>
<keyword evidence="10" id="KW-1185">Reference proteome</keyword>
<comment type="caution">
    <text evidence="9">The sequence shown here is derived from an EMBL/GenBank/DDBJ whole genome shotgun (WGS) entry which is preliminary data.</text>
</comment>
<dbReference type="GO" id="GO:0003723">
    <property type="term" value="F:RNA binding"/>
    <property type="evidence" value="ECO:0007669"/>
    <property type="project" value="TreeGrafter"/>
</dbReference>
<feature type="region of interest" description="Disordered" evidence="6">
    <location>
        <begin position="713"/>
        <end position="766"/>
    </location>
</feature>
<evidence type="ECO:0000313" key="10">
    <source>
        <dbReference type="Proteomes" id="UP001188597"/>
    </source>
</evidence>
<feature type="compositionally biased region" description="Basic and acidic residues" evidence="6">
    <location>
        <begin position="577"/>
        <end position="588"/>
    </location>
</feature>
<dbReference type="GO" id="GO:0004534">
    <property type="term" value="F:5'-3' RNA exonuclease activity"/>
    <property type="evidence" value="ECO:0007669"/>
    <property type="project" value="TreeGrafter"/>
</dbReference>
<dbReference type="GO" id="GO:0000956">
    <property type="term" value="P:nuclear-transcribed mRNA catabolic process"/>
    <property type="evidence" value="ECO:0007669"/>
    <property type="project" value="TreeGrafter"/>
</dbReference>
<comment type="similarity">
    <text evidence="1">Belongs to the 5'-3' exonuclease family. XRN2/RAT1 subfamily.</text>
</comment>
<evidence type="ECO:0000259" key="8">
    <source>
        <dbReference type="Pfam" id="PF17846"/>
    </source>
</evidence>
<feature type="compositionally biased region" description="Low complexity" evidence="6">
    <location>
        <begin position="600"/>
        <end position="609"/>
    </location>
</feature>
<reference evidence="9" key="1">
    <citation type="submission" date="2022-12" db="EMBL/GenBank/DDBJ databases">
        <title>Draft genome assemblies for two species of Escallonia (Escalloniales).</title>
        <authorList>
            <person name="Chanderbali A."/>
            <person name="Dervinis C."/>
            <person name="Anghel I."/>
            <person name="Soltis D."/>
            <person name="Soltis P."/>
            <person name="Zapata F."/>
        </authorList>
    </citation>
    <scope>NUCLEOTIDE SEQUENCE</scope>
    <source>
        <strain evidence="9">UCBG64.0493</strain>
        <tissue evidence="9">Leaf</tissue>
    </source>
</reference>
<feature type="compositionally biased region" description="Polar residues" evidence="6">
    <location>
        <begin position="742"/>
        <end position="766"/>
    </location>
</feature>
<dbReference type="AlphaFoldDB" id="A0AA89AV52"/>
<dbReference type="Gene3D" id="1.25.40.1050">
    <property type="match status" value="1"/>
</dbReference>
<evidence type="ECO:0000313" key="9">
    <source>
        <dbReference type="EMBL" id="KAK3018089.1"/>
    </source>
</evidence>
<evidence type="ECO:0000256" key="4">
    <source>
        <dbReference type="ARBA" id="ARBA00022801"/>
    </source>
</evidence>
<dbReference type="CDD" id="cd18673">
    <property type="entry name" value="PIN_XRN1-2-like"/>
    <property type="match status" value="1"/>
</dbReference>
<evidence type="ECO:0000256" key="3">
    <source>
        <dbReference type="ARBA" id="ARBA00022722"/>
    </source>
</evidence>
<protein>
    <submittedName>
        <fullName evidence="9">Uncharacterized protein</fullName>
    </submittedName>
</protein>
<keyword evidence="2" id="KW-0507">mRNA processing</keyword>
<dbReference type="GO" id="GO:0006397">
    <property type="term" value="P:mRNA processing"/>
    <property type="evidence" value="ECO:0007669"/>
    <property type="project" value="UniProtKB-KW"/>
</dbReference>
<evidence type="ECO:0000256" key="1">
    <source>
        <dbReference type="ARBA" id="ARBA00006994"/>
    </source>
</evidence>
<evidence type="ECO:0000256" key="2">
    <source>
        <dbReference type="ARBA" id="ARBA00022664"/>
    </source>
</evidence>
<dbReference type="InterPro" id="IPR004859">
    <property type="entry name" value="Xrn1_N"/>
</dbReference>
<gene>
    <name evidence="9" type="ORF">RJ639_003378</name>
</gene>
<feature type="compositionally biased region" description="Polar residues" evidence="6">
    <location>
        <begin position="682"/>
        <end position="701"/>
    </location>
</feature>
<feature type="compositionally biased region" description="Polar residues" evidence="6">
    <location>
        <begin position="564"/>
        <end position="576"/>
    </location>
</feature>
<feature type="region of interest" description="Disordered" evidence="6">
    <location>
        <begin position="562"/>
        <end position="616"/>
    </location>
</feature>
<feature type="domain" description="Xrn1 helical" evidence="8">
    <location>
        <begin position="177"/>
        <end position="232"/>
    </location>
</feature>
<feature type="region of interest" description="Disordered" evidence="6">
    <location>
        <begin position="673"/>
        <end position="701"/>
    </location>
</feature>
<evidence type="ECO:0000259" key="7">
    <source>
        <dbReference type="Pfam" id="PF03159"/>
    </source>
</evidence>